<accession>A0A9W6VFU9</accession>
<dbReference type="Pfam" id="PF04686">
    <property type="entry name" value="SsgA"/>
    <property type="match status" value="1"/>
</dbReference>
<dbReference type="GO" id="GO:0000917">
    <property type="term" value="P:division septum assembly"/>
    <property type="evidence" value="ECO:0007669"/>
    <property type="project" value="UniProtKB-KW"/>
</dbReference>
<evidence type="ECO:0000256" key="6">
    <source>
        <dbReference type="ARBA" id="ARBA00023306"/>
    </source>
</evidence>
<dbReference type="Proteomes" id="UP001165136">
    <property type="component" value="Unassembled WGS sequence"/>
</dbReference>
<keyword evidence="9" id="KW-1185">Reference proteome</keyword>
<keyword evidence="5" id="KW-0717">Septation</keyword>
<comment type="caution">
    <text evidence="8">The sequence shown here is derived from an EMBL/GenBank/DDBJ whole genome shotgun (WGS) entry which is preliminary data.</text>
</comment>
<evidence type="ECO:0000256" key="5">
    <source>
        <dbReference type="ARBA" id="ARBA00023210"/>
    </source>
</evidence>
<keyword evidence="3" id="KW-0132">Cell division</keyword>
<proteinExistence type="inferred from homology"/>
<gene>
    <name evidence="8" type="ORF">Atai01_66470</name>
</gene>
<dbReference type="AlphaFoldDB" id="A0A9W6VFU9"/>
<dbReference type="InterPro" id="IPR038658">
    <property type="entry name" value="SsgB_sf"/>
</dbReference>
<evidence type="ECO:0000256" key="4">
    <source>
        <dbReference type="ARBA" id="ARBA00022969"/>
    </source>
</evidence>
<feature type="region of interest" description="Disordered" evidence="7">
    <location>
        <begin position="1"/>
        <end position="29"/>
    </location>
</feature>
<comment type="subcellular location">
    <subcellularLocation>
        <location evidence="1">Cell septum</location>
    </subcellularLocation>
</comment>
<keyword evidence="6" id="KW-0131">Cell cycle</keyword>
<evidence type="ECO:0000313" key="9">
    <source>
        <dbReference type="Proteomes" id="UP001165136"/>
    </source>
</evidence>
<evidence type="ECO:0000256" key="1">
    <source>
        <dbReference type="ARBA" id="ARBA00004431"/>
    </source>
</evidence>
<evidence type="ECO:0000256" key="2">
    <source>
        <dbReference type="ARBA" id="ARBA00009323"/>
    </source>
</evidence>
<reference evidence="8" key="1">
    <citation type="submission" date="2023-03" db="EMBL/GenBank/DDBJ databases">
        <title>Amycolatopsis taiwanensis NBRC 103393.</title>
        <authorList>
            <person name="Ichikawa N."/>
            <person name="Sato H."/>
            <person name="Tonouchi N."/>
        </authorList>
    </citation>
    <scope>NUCLEOTIDE SEQUENCE</scope>
    <source>
        <strain evidence="8">NBRC 103393</strain>
    </source>
</reference>
<dbReference type="InterPro" id="IPR006776">
    <property type="entry name" value="SsgB"/>
</dbReference>
<protein>
    <submittedName>
        <fullName evidence="8">Sporulation protein SsgA</fullName>
    </submittedName>
</protein>
<evidence type="ECO:0000256" key="3">
    <source>
        <dbReference type="ARBA" id="ARBA00022618"/>
    </source>
</evidence>
<comment type="similarity">
    <text evidence="2">Belongs to the SsgA family.</text>
</comment>
<evidence type="ECO:0000313" key="8">
    <source>
        <dbReference type="EMBL" id="GLY70028.1"/>
    </source>
</evidence>
<dbReference type="GO" id="GO:0030435">
    <property type="term" value="P:sporulation resulting in formation of a cellular spore"/>
    <property type="evidence" value="ECO:0007669"/>
    <property type="project" value="UniProtKB-KW"/>
</dbReference>
<feature type="compositionally biased region" description="Basic and acidic residues" evidence="7">
    <location>
        <begin position="7"/>
        <end position="29"/>
    </location>
</feature>
<evidence type="ECO:0000256" key="7">
    <source>
        <dbReference type="SAM" id="MobiDB-lite"/>
    </source>
</evidence>
<keyword evidence="4" id="KW-0749">Sporulation</keyword>
<sequence length="170" mass="18914">MVTGPKRQTDPSHRETRPSGPWRETKGKTMRNDHVTLRSTAVFDLLAPRTPAVPVKVELRYDTRDPYAVVAAFRTGRAGWVEWVYARDLLADGLLAEAGDGDVRIRPSVEDPESVLIELNSPSGHAMFEASAQELADFLDRTYDVVLPGNEHLWVDVDDALTHLIPNDLG</sequence>
<dbReference type="GO" id="GO:0030428">
    <property type="term" value="C:cell septum"/>
    <property type="evidence" value="ECO:0007669"/>
    <property type="project" value="UniProtKB-SubCell"/>
</dbReference>
<name>A0A9W6VFU9_9PSEU</name>
<dbReference type="EMBL" id="BSTI01000020">
    <property type="protein sequence ID" value="GLY70028.1"/>
    <property type="molecule type" value="Genomic_DNA"/>
</dbReference>
<organism evidence="8 9">
    <name type="scientific">Amycolatopsis taiwanensis</name>
    <dbReference type="NCBI Taxonomy" id="342230"/>
    <lineage>
        <taxon>Bacteria</taxon>
        <taxon>Bacillati</taxon>
        <taxon>Actinomycetota</taxon>
        <taxon>Actinomycetes</taxon>
        <taxon>Pseudonocardiales</taxon>
        <taxon>Pseudonocardiaceae</taxon>
        <taxon>Amycolatopsis</taxon>
    </lineage>
</organism>
<dbReference type="Gene3D" id="2.30.31.20">
    <property type="entry name" value="Sporulation-specific cell division protein SsgB"/>
    <property type="match status" value="1"/>
</dbReference>